<gene>
    <name evidence="2" type="ORF">HNAJ_LOCUS980</name>
</gene>
<evidence type="ECO:0000256" key="1">
    <source>
        <dbReference type="SAM" id="MobiDB-lite"/>
    </source>
</evidence>
<dbReference type="Proteomes" id="UP000278807">
    <property type="component" value="Unassembled WGS sequence"/>
</dbReference>
<reference evidence="4" key="1">
    <citation type="submission" date="2017-02" db="UniProtKB">
        <authorList>
            <consortium name="WormBaseParasite"/>
        </authorList>
    </citation>
    <scope>IDENTIFICATION</scope>
</reference>
<reference evidence="2 3" key="2">
    <citation type="submission" date="2018-11" db="EMBL/GenBank/DDBJ databases">
        <authorList>
            <consortium name="Pathogen Informatics"/>
        </authorList>
    </citation>
    <scope>NUCLEOTIDE SEQUENCE [LARGE SCALE GENOMIC DNA]</scope>
</reference>
<evidence type="ECO:0000313" key="4">
    <source>
        <dbReference type="WBParaSite" id="HNAJ_0000098001-mRNA-1"/>
    </source>
</evidence>
<feature type="region of interest" description="Disordered" evidence="1">
    <location>
        <begin position="47"/>
        <end position="68"/>
    </location>
</feature>
<evidence type="ECO:0000313" key="2">
    <source>
        <dbReference type="EMBL" id="VDN96839.1"/>
    </source>
</evidence>
<proteinExistence type="predicted"/>
<name>A0A0R3T243_RODNA</name>
<keyword evidence="3" id="KW-1185">Reference proteome</keyword>
<dbReference type="OrthoDB" id="6232081at2759"/>
<sequence>MTLRLEDTIVFRTHRDHCYKPHEASASICTQRASRDLARLTALLSTQTEDISSSEGTNSGRNFDDSNRSSFTSDYVAYIQEQISAVHCDTYA</sequence>
<organism evidence="4">
    <name type="scientific">Rodentolepis nana</name>
    <name type="common">Dwarf tapeworm</name>
    <name type="synonym">Hymenolepis nana</name>
    <dbReference type="NCBI Taxonomy" id="102285"/>
    <lineage>
        <taxon>Eukaryota</taxon>
        <taxon>Metazoa</taxon>
        <taxon>Spiralia</taxon>
        <taxon>Lophotrochozoa</taxon>
        <taxon>Platyhelminthes</taxon>
        <taxon>Cestoda</taxon>
        <taxon>Eucestoda</taxon>
        <taxon>Cyclophyllidea</taxon>
        <taxon>Hymenolepididae</taxon>
        <taxon>Rodentolepis</taxon>
    </lineage>
</organism>
<feature type="compositionally biased region" description="Polar residues" evidence="1">
    <location>
        <begin position="47"/>
        <end position="61"/>
    </location>
</feature>
<evidence type="ECO:0000313" key="3">
    <source>
        <dbReference type="Proteomes" id="UP000278807"/>
    </source>
</evidence>
<protein>
    <submittedName>
        <fullName evidence="2 4">Uncharacterized protein</fullName>
    </submittedName>
</protein>
<dbReference type="EMBL" id="UZAE01000333">
    <property type="protein sequence ID" value="VDN96839.1"/>
    <property type="molecule type" value="Genomic_DNA"/>
</dbReference>
<accession>A0A0R3T243</accession>
<dbReference type="AlphaFoldDB" id="A0A0R3T243"/>
<dbReference type="WBParaSite" id="HNAJ_0000098001-mRNA-1">
    <property type="protein sequence ID" value="HNAJ_0000098001-mRNA-1"/>
    <property type="gene ID" value="HNAJ_0000098001"/>
</dbReference>